<comment type="cofactor">
    <cofactor evidence="1">
        <name>Mg(2+)</name>
        <dbReference type="ChEBI" id="CHEBI:18420"/>
    </cofactor>
</comment>
<sequence>MRNRGSAVIIQNGKVALIKRTKSEEVYYVFPGGGVEEGESPEEATIREVKEELGVRIENKYLLATVQFQGIQYFYVADITSGIFGTGEGEEFSDPSRGRYEPTWVEITALSSLEVKPKQIVKLIQTLT</sequence>
<evidence type="ECO:0000313" key="5">
    <source>
        <dbReference type="Proteomes" id="UP001518925"/>
    </source>
</evidence>
<gene>
    <name evidence="4" type="ORF">JR050_06940</name>
</gene>
<dbReference type="SUPFAM" id="SSF55811">
    <property type="entry name" value="Nudix"/>
    <property type="match status" value="1"/>
</dbReference>
<evidence type="ECO:0000313" key="4">
    <source>
        <dbReference type="EMBL" id="MBM6617411.1"/>
    </source>
</evidence>
<keyword evidence="2" id="KW-0378">Hydrolase</keyword>
<reference evidence="4 5" key="1">
    <citation type="submission" date="2021-02" db="EMBL/GenBank/DDBJ databases">
        <title>Bacillus sp. RD4P76, an endophyte from a halophyte.</title>
        <authorList>
            <person name="Sun J.-Q."/>
        </authorList>
    </citation>
    <scope>NUCLEOTIDE SEQUENCE [LARGE SCALE GENOMIC DNA]</scope>
    <source>
        <strain evidence="4 5">RD4P76</strain>
    </source>
</reference>
<dbReference type="PANTHER" id="PTHR43046">
    <property type="entry name" value="GDP-MANNOSE MANNOSYL HYDROLASE"/>
    <property type="match status" value="1"/>
</dbReference>
<keyword evidence="5" id="KW-1185">Reference proteome</keyword>
<evidence type="ECO:0000256" key="2">
    <source>
        <dbReference type="ARBA" id="ARBA00022801"/>
    </source>
</evidence>
<dbReference type="CDD" id="cd04669">
    <property type="entry name" value="NUDIX_Hydrolase"/>
    <property type="match status" value="1"/>
</dbReference>
<dbReference type="PRINTS" id="PR00502">
    <property type="entry name" value="NUDIXFAMILY"/>
</dbReference>
<dbReference type="InterPro" id="IPR000086">
    <property type="entry name" value="NUDIX_hydrolase_dom"/>
</dbReference>
<dbReference type="EMBL" id="JAFELM010000021">
    <property type="protein sequence ID" value="MBM6617411.1"/>
    <property type="molecule type" value="Genomic_DNA"/>
</dbReference>
<proteinExistence type="predicted"/>
<protein>
    <submittedName>
        <fullName evidence="4">NUDIX domain-containing protein</fullName>
    </submittedName>
</protein>
<feature type="domain" description="Nudix hydrolase" evidence="3">
    <location>
        <begin position="1"/>
        <end position="127"/>
    </location>
</feature>
<dbReference type="Pfam" id="PF00293">
    <property type="entry name" value="NUDIX"/>
    <property type="match status" value="1"/>
</dbReference>
<dbReference type="Proteomes" id="UP001518925">
    <property type="component" value="Unassembled WGS sequence"/>
</dbReference>
<name>A0ABS2DIN0_9BACI</name>
<dbReference type="RefSeq" id="WP_204202781.1">
    <property type="nucleotide sequence ID" value="NZ_JAFELM010000021.1"/>
</dbReference>
<evidence type="ECO:0000256" key="1">
    <source>
        <dbReference type="ARBA" id="ARBA00001946"/>
    </source>
</evidence>
<dbReference type="InterPro" id="IPR015797">
    <property type="entry name" value="NUDIX_hydrolase-like_dom_sf"/>
</dbReference>
<accession>A0ABS2DIN0</accession>
<dbReference type="Gene3D" id="3.90.79.10">
    <property type="entry name" value="Nucleoside Triphosphate Pyrophosphohydrolase"/>
    <property type="match status" value="1"/>
</dbReference>
<dbReference type="PROSITE" id="PS51462">
    <property type="entry name" value="NUDIX"/>
    <property type="match status" value="1"/>
</dbReference>
<organism evidence="4 5">
    <name type="scientific">Bacillus suaedaesalsae</name>
    <dbReference type="NCBI Taxonomy" id="2810349"/>
    <lineage>
        <taxon>Bacteria</taxon>
        <taxon>Bacillati</taxon>
        <taxon>Bacillota</taxon>
        <taxon>Bacilli</taxon>
        <taxon>Bacillales</taxon>
        <taxon>Bacillaceae</taxon>
        <taxon>Bacillus</taxon>
    </lineage>
</organism>
<dbReference type="PANTHER" id="PTHR43046:SF14">
    <property type="entry name" value="MUTT_NUDIX FAMILY PROTEIN"/>
    <property type="match status" value="1"/>
</dbReference>
<dbReference type="InterPro" id="IPR020476">
    <property type="entry name" value="Nudix_hydrolase"/>
</dbReference>
<comment type="caution">
    <text evidence="4">The sequence shown here is derived from an EMBL/GenBank/DDBJ whole genome shotgun (WGS) entry which is preliminary data.</text>
</comment>
<evidence type="ECO:0000259" key="3">
    <source>
        <dbReference type="PROSITE" id="PS51462"/>
    </source>
</evidence>